<dbReference type="EMBL" id="PDUG01000017">
    <property type="protein sequence ID" value="PIC12897.1"/>
    <property type="molecule type" value="Genomic_DNA"/>
</dbReference>
<evidence type="ECO:0000313" key="3">
    <source>
        <dbReference type="Proteomes" id="UP000230233"/>
    </source>
</evidence>
<feature type="region of interest" description="Disordered" evidence="1">
    <location>
        <begin position="266"/>
        <end position="316"/>
    </location>
</feature>
<gene>
    <name evidence="2" type="ORF">B9Z55_028134</name>
</gene>
<keyword evidence="3" id="KW-1185">Reference proteome</keyword>
<proteinExistence type="predicted"/>
<dbReference type="AlphaFoldDB" id="A0A2G5SCZ2"/>
<accession>A0A2G5SCZ2</accession>
<reference evidence="3" key="1">
    <citation type="submission" date="2017-10" db="EMBL/GenBank/DDBJ databases">
        <title>Rapid genome shrinkage in a self-fertile nematode reveals novel sperm competition proteins.</title>
        <authorList>
            <person name="Yin D."/>
            <person name="Schwarz E.M."/>
            <person name="Thomas C.G."/>
            <person name="Felde R.L."/>
            <person name="Korf I.F."/>
            <person name="Cutter A.D."/>
            <person name="Schartner C.M."/>
            <person name="Ralston E.J."/>
            <person name="Meyer B.J."/>
            <person name="Haag E.S."/>
        </authorList>
    </citation>
    <scope>NUCLEOTIDE SEQUENCE [LARGE SCALE GENOMIC DNA]</scope>
    <source>
        <strain evidence="3">JU1422</strain>
    </source>
</reference>
<evidence type="ECO:0000313" key="2">
    <source>
        <dbReference type="EMBL" id="PIC12897.1"/>
    </source>
</evidence>
<feature type="compositionally biased region" description="Acidic residues" evidence="1">
    <location>
        <begin position="291"/>
        <end position="312"/>
    </location>
</feature>
<organism evidence="2 3">
    <name type="scientific">Caenorhabditis nigoni</name>
    <dbReference type="NCBI Taxonomy" id="1611254"/>
    <lineage>
        <taxon>Eukaryota</taxon>
        <taxon>Metazoa</taxon>
        <taxon>Ecdysozoa</taxon>
        <taxon>Nematoda</taxon>
        <taxon>Chromadorea</taxon>
        <taxon>Rhabditida</taxon>
        <taxon>Rhabditina</taxon>
        <taxon>Rhabditomorpha</taxon>
        <taxon>Rhabditoidea</taxon>
        <taxon>Rhabditidae</taxon>
        <taxon>Peloderinae</taxon>
        <taxon>Caenorhabditis</taxon>
    </lineage>
</organism>
<dbReference type="Proteomes" id="UP000230233">
    <property type="component" value="Unassembled WGS sequence"/>
</dbReference>
<protein>
    <submittedName>
        <fullName evidence="2">Uncharacterized protein</fullName>
    </submittedName>
</protein>
<feature type="compositionally biased region" description="Basic and acidic residues" evidence="1">
    <location>
        <begin position="266"/>
        <end position="281"/>
    </location>
</feature>
<comment type="caution">
    <text evidence="2">The sequence shown here is derived from an EMBL/GenBank/DDBJ whole genome shotgun (WGS) entry which is preliminary data.</text>
</comment>
<name>A0A2G5SCZ2_9PELO</name>
<sequence length="346" mass="40324">MAPITILKKTDYSFPESLVRFSMFSPIQQVLQLADAPEWFIDIISVRVTNVHAPHIRSEEIPGIDRIFLGKRDHERWFHCAYNKDKTPLENLQSQFYDGDDYGISLHWIEHIFKLTHEDFEVAKAVMKWDILYRVLIQRLHNTRNQHKTLKKGINFNVTFDLHWFTTRGAFDFVKDLIWEVTASDTILKSAALEIPLLTGESSHTYRKVSEIQRMLLLHFDGHIRKHDSNPGILILRFEKLCILTLDLADFLNGLDPLGVDGEVEHNRDNVDHSMDSKDLDTDSIASNGLELDDEKEPQHQEEEEDDEEVQEVGEKENKEHMLLFSVWHAQSFLYNSRPRLTHGIA</sequence>
<evidence type="ECO:0000256" key="1">
    <source>
        <dbReference type="SAM" id="MobiDB-lite"/>
    </source>
</evidence>